<accession>A0ABU5DU72</accession>
<dbReference type="RefSeq" id="WP_320426887.1">
    <property type="nucleotide sequence ID" value="NZ_JAXCLA010000012.1"/>
</dbReference>
<evidence type="ECO:0000313" key="2">
    <source>
        <dbReference type="EMBL" id="MDY0748917.1"/>
    </source>
</evidence>
<keyword evidence="1" id="KW-1133">Transmembrane helix</keyword>
<gene>
    <name evidence="2" type="ORF">SNE35_30750</name>
</gene>
<keyword evidence="1" id="KW-0472">Membrane</keyword>
<evidence type="ECO:0000256" key="1">
    <source>
        <dbReference type="SAM" id="Phobius"/>
    </source>
</evidence>
<feature type="transmembrane region" description="Helical" evidence="1">
    <location>
        <begin position="6"/>
        <end position="26"/>
    </location>
</feature>
<reference evidence="2 3" key="1">
    <citation type="submission" date="2023-11" db="EMBL/GenBank/DDBJ databases">
        <title>Paucibacter sp. nov., isolated from fresh soil in Korea.</title>
        <authorList>
            <person name="Le N.T.T."/>
        </authorList>
    </citation>
    <scope>NUCLEOTIDE SEQUENCE [LARGE SCALE GENOMIC DNA]</scope>
    <source>
        <strain evidence="2 3">R3-3</strain>
    </source>
</reference>
<sequence>MEYLYGLMALGAIALPLSAVYGLMEWQARREAARRKRLMRKPS</sequence>
<comment type="caution">
    <text evidence="2">The sequence shown here is derived from an EMBL/GenBank/DDBJ whole genome shotgun (WGS) entry which is preliminary data.</text>
</comment>
<organism evidence="2 3">
    <name type="scientific">Roseateles agri</name>
    <dbReference type="NCBI Taxonomy" id="3098619"/>
    <lineage>
        <taxon>Bacteria</taxon>
        <taxon>Pseudomonadati</taxon>
        <taxon>Pseudomonadota</taxon>
        <taxon>Betaproteobacteria</taxon>
        <taxon>Burkholderiales</taxon>
        <taxon>Sphaerotilaceae</taxon>
        <taxon>Roseateles</taxon>
    </lineage>
</organism>
<protein>
    <recommendedName>
        <fullName evidence="4">Heme exporter protein D</fullName>
    </recommendedName>
</protein>
<evidence type="ECO:0000313" key="3">
    <source>
        <dbReference type="Proteomes" id="UP001285263"/>
    </source>
</evidence>
<proteinExistence type="predicted"/>
<name>A0ABU5DU72_9BURK</name>
<dbReference type="EMBL" id="JAXCLA010000012">
    <property type="protein sequence ID" value="MDY0748917.1"/>
    <property type="molecule type" value="Genomic_DNA"/>
</dbReference>
<evidence type="ECO:0008006" key="4">
    <source>
        <dbReference type="Google" id="ProtNLM"/>
    </source>
</evidence>
<keyword evidence="1" id="KW-0812">Transmembrane</keyword>
<dbReference type="Proteomes" id="UP001285263">
    <property type="component" value="Unassembled WGS sequence"/>
</dbReference>
<keyword evidence="3" id="KW-1185">Reference proteome</keyword>